<keyword evidence="7" id="KW-0813">Transport</keyword>
<feature type="transmembrane region" description="Helical" evidence="7">
    <location>
        <begin position="563"/>
        <end position="586"/>
    </location>
</feature>
<dbReference type="InterPro" id="IPR011657">
    <property type="entry name" value="CNT_C_dom"/>
</dbReference>
<dbReference type="InterPro" id="IPR008276">
    <property type="entry name" value="C_nuclsd_transpt"/>
</dbReference>
<keyword evidence="3" id="KW-1003">Cell membrane</keyword>
<comment type="subcellular location">
    <subcellularLocation>
        <location evidence="1">Cell membrane</location>
        <topology evidence="1">Multi-pass membrane protein</topology>
    </subcellularLocation>
</comment>
<organism evidence="11">
    <name type="scientific">Nyssomyia neivai</name>
    <dbReference type="NCBI Taxonomy" id="330878"/>
    <lineage>
        <taxon>Eukaryota</taxon>
        <taxon>Metazoa</taxon>
        <taxon>Ecdysozoa</taxon>
        <taxon>Arthropoda</taxon>
        <taxon>Hexapoda</taxon>
        <taxon>Insecta</taxon>
        <taxon>Pterygota</taxon>
        <taxon>Neoptera</taxon>
        <taxon>Endopterygota</taxon>
        <taxon>Diptera</taxon>
        <taxon>Nematocera</taxon>
        <taxon>Psychodoidea</taxon>
        <taxon>Psychodidae</taxon>
        <taxon>Nyssomyia</taxon>
    </lineage>
</organism>
<feature type="domain" description="Nucleoside transporter/FeoB GTPase Gate" evidence="10">
    <location>
        <begin position="266"/>
        <end position="364"/>
    </location>
</feature>
<dbReference type="GO" id="GO:0005415">
    <property type="term" value="F:nucleoside:sodium symporter activity"/>
    <property type="evidence" value="ECO:0007669"/>
    <property type="project" value="TreeGrafter"/>
</dbReference>
<evidence type="ECO:0000256" key="2">
    <source>
        <dbReference type="ARBA" id="ARBA00009033"/>
    </source>
</evidence>
<evidence type="ECO:0000256" key="4">
    <source>
        <dbReference type="ARBA" id="ARBA00022692"/>
    </source>
</evidence>
<protein>
    <recommendedName>
        <fullName evidence="7">Sodium/nucleoside cotransporter</fullName>
    </recommendedName>
</protein>
<evidence type="ECO:0000256" key="1">
    <source>
        <dbReference type="ARBA" id="ARBA00004651"/>
    </source>
</evidence>
<feature type="domain" description="Concentrative nucleoside transporter C-terminal" evidence="9">
    <location>
        <begin position="368"/>
        <end position="582"/>
    </location>
</feature>
<evidence type="ECO:0000259" key="8">
    <source>
        <dbReference type="Pfam" id="PF01773"/>
    </source>
</evidence>
<keyword evidence="6 7" id="KW-0472">Membrane</keyword>
<dbReference type="InterPro" id="IPR011642">
    <property type="entry name" value="Gate_dom"/>
</dbReference>
<evidence type="ECO:0000256" key="7">
    <source>
        <dbReference type="RuleBase" id="RU362018"/>
    </source>
</evidence>
<evidence type="ECO:0000259" key="10">
    <source>
        <dbReference type="Pfam" id="PF07670"/>
    </source>
</evidence>
<name>A0A1L8DEJ9_9DIPT</name>
<feature type="transmembrane region" description="Helical" evidence="7">
    <location>
        <begin position="297"/>
        <end position="319"/>
    </location>
</feature>
<sequence>MSGTENRAFELEEARLDVLDNGKKHNERDDDDVVAEIANANPSKKTTFLDSIWTFLAKNKGIILVIVLVLLNIGVFVYFGFATNYFVKYTCSSVNCDLGWCHGYGFLILLMVFIYAGLFYFQVVKRFWGQRISKSAINPFTNLVQHLFSSRYVRVGAALVVLAAFATYLVFETSDNRNRLRGLIGIAVLLGLGFIFSKHPSYINWRPIVVGMILQFLLGIFCIRWDVGRSIFDCMGHKVSTFLNYATDGAQFVYGDFLIKEGVFAFTVLTVIFFFSFMISILYYLGVMQFVVLKLGWLLQVCLGTTVCESVNAAGNIFLGQSESPLLIRPYLKKLTYSEMHSIMTSGFATVSGSVLAAYISFGANPAYLITATVMAAPGSLCYSKLFYPETEKSETRSDNIVMEKSEDTSILDAATNGAVTAIALVLGITANLIAFVAFIAFINGLLGFFGHLVGAENISLEMIFGKIFLPLAWIIGVPNEDCDRIGQIIGIKTVVNEFVAYKALGDAITEGQLNPDIALNPRSIVICTFAICGFANPSSLGIMIGAMGALAPERRSTITSVAIRAFISGTCVCFITASIAGILLADNMVSDLDIGNSTRSTLI</sequence>
<dbReference type="PANTHER" id="PTHR10590">
    <property type="entry name" value="SODIUM/NUCLEOSIDE COTRANSPORTER"/>
    <property type="match status" value="1"/>
</dbReference>
<feature type="transmembrane region" description="Helical" evidence="7">
    <location>
        <begin position="99"/>
        <end position="121"/>
    </location>
</feature>
<dbReference type="Pfam" id="PF01773">
    <property type="entry name" value="Nucleos_tra2_N"/>
    <property type="match status" value="1"/>
</dbReference>
<dbReference type="NCBIfam" id="TIGR00804">
    <property type="entry name" value="nupC"/>
    <property type="match status" value="1"/>
</dbReference>
<evidence type="ECO:0000313" key="11">
    <source>
        <dbReference type="EMBL" id="JAV04893.1"/>
    </source>
</evidence>
<dbReference type="InterPro" id="IPR018270">
    <property type="entry name" value="C_nuclsd_transpt_met_bac"/>
</dbReference>
<feature type="transmembrane region" description="Helical" evidence="7">
    <location>
        <begin position="340"/>
        <end position="362"/>
    </location>
</feature>
<dbReference type="GO" id="GO:0005886">
    <property type="term" value="C:plasma membrane"/>
    <property type="evidence" value="ECO:0007669"/>
    <property type="project" value="UniProtKB-SubCell"/>
</dbReference>
<dbReference type="PANTHER" id="PTHR10590:SF4">
    <property type="entry name" value="SOLUTE CARRIER FAMILY 28 MEMBER 3"/>
    <property type="match status" value="1"/>
</dbReference>
<keyword evidence="5 7" id="KW-1133">Transmembrane helix</keyword>
<dbReference type="EMBL" id="GFDF01009191">
    <property type="protein sequence ID" value="JAV04893.1"/>
    <property type="molecule type" value="Transcribed_RNA"/>
</dbReference>
<evidence type="ECO:0000259" key="9">
    <source>
        <dbReference type="Pfam" id="PF07662"/>
    </source>
</evidence>
<dbReference type="InterPro" id="IPR002668">
    <property type="entry name" value="CNT_N_dom"/>
</dbReference>
<evidence type="ECO:0000256" key="5">
    <source>
        <dbReference type="ARBA" id="ARBA00022989"/>
    </source>
</evidence>
<feature type="transmembrane region" description="Helical" evidence="7">
    <location>
        <begin position="203"/>
        <end position="223"/>
    </location>
</feature>
<comment type="similarity">
    <text evidence="2 7">Belongs to the concentrative nucleoside transporter (CNT) (TC 2.A.41) family.</text>
</comment>
<dbReference type="Pfam" id="PF07662">
    <property type="entry name" value="Nucleos_tra2_C"/>
    <property type="match status" value="1"/>
</dbReference>
<proteinExistence type="inferred from homology"/>
<feature type="domain" description="Concentrative nucleoside transporter N-terminal" evidence="8">
    <location>
        <begin position="184"/>
        <end position="256"/>
    </location>
</feature>
<reference evidence="11" key="1">
    <citation type="submission" date="2016-12" db="EMBL/GenBank/DDBJ databases">
        <title>An insight into the sialome and mialome of the sand fly, Nyssomyia neivai.</title>
        <authorList>
            <person name="Sebastian V."/>
            <person name="Goulart T.M."/>
            <person name="Oliveira W."/>
            <person name="Calvo E."/>
            <person name="Oliveira L.F."/>
            <person name="Pinto M.C."/>
            <person name="Rosselino A.M."/>
            <person name="Ribeiro J.M."/>
        </authorList>
    </citation>
    <scope>NUCLEOTIDE SEQUENCE</scope>
</reference>
<feature type="transmembrane region" description="Helical" evidence="7">
    <location>
        <begin position="263"/>
        <end position="285"/>
    </location>
</feature>
<keyword evidence="4 7" id="KW-0812">Transmembrane</keyword>
<feature type="transmembrane region" description="Helical" evidence="7">
    <location>
        <begin position="419"/>
        <end position="443"/>
    </location>
</feature>
<dbReference type="AlphaFoldDB" id="A0A1L8DEJ9"/>
<evidence type="ECO:0000256" key="3">
    <source>
        <dbReference type="ARBA" id="ARBA00022475"/>
    </source>
</evidence>
<feature type="transmembrane region" description="Helical" evidence="7">
    <location>
        <begin position="180"/>
        <end position="197"/>
    </location>
</feature>
<evidence type="ECO:0000256" key="6">
    <source>
        <dbReference type="ARBA" id="ARBA00023136"/>
    </source>
</evidence>
<dbReference type="Pfam" id="PF07670">
    <property type="entry name" value="Gate"/>
    <property type="match status" value="1"/>
</dbReference>
<feature type="transmembrane region" description="Helical" evidence="7">
    <location>
        <begin position="524"/>
        <end position="551"/>
    </location>
</feature>
<accession>A0A1L8DEJ9</accession>
<feature type="transmembrane region" description="Helical" evidence="7">
    <location>
        <begin position="62"/>
        <end position="87"/>
    </location>
</feature>
<feature type="transmembrane region" description="Helical" evidence="7">
    <location>
        <begin position="152"/>
        <end position="171"/>
    </location>
</feature>